<evidence type="ECO:0000313" key="2">
    <source>
        <dbReference type="EnsemblPlants" id="OGLUM09G07720.1"/>
    </source>
</evidence>
<accession>A0A0E0B1Z1</accession>
<reference evidence="2" key="1">
    <citation type="submission" date="2015-04" db="UniProtKB">
        <authorList>
            <consortium name="EnsemblPlants"/>
        </authorList>
    </citation>
    <scope>IDENTIFICATION</scope>
</reference>
<feature type="compositionally biased region" description="Basic and acidic residues" evidence="1">
    <location>
        <begin position="30"/>
        <end position="59"/>
    </location>
</feature>
<name>A0A0E0B1Z1_9ORYZ</name>
<dbReference type="EnsemblPlants" id="OGLUM09G07720.1">
    <property type="protein sequence ID" value="OGLUM09G07720.1"/>
    <property type="gene ID" value="OGLUM09G07720"/>
</dbReference>
<evidence type="ECO:0000313" key="3">
    <source>
        <dbReference type="Proteomes" id="UP000026961"/>
    </source>
</evidence>
<reference evidence="2" key="2">
    <citation type="submission" date="2018-05" db="EMBL/GenBank/DDBJ databases">
        <title>OgluRS3 (Oryza glumaepatula Reference Sequence Version 3).</title>
        <authorList>
            <person name="Zhang J."/>
            <person name="Kudrna D."/>
            <person name="Lee S."/>
            <person name="Talag J."/>
            <person name="Welchert J."/>
            <person name="Wing R.A."/>
        </authorList>
    </citation>
    <scope>NUCLEOTIDE SEQUENCE [LARGE SCALE GENOMIC DNA]</scope>
</reference>
<sequence length="106" mass="11198">MAGAAAARAAEDGEEESHVVVANCGGGWRGHGEAARDGTGREEHTLEPVGARDGDDGRADKAELCGEIHKSTDRASRNPQGRTMCMKKSTNAWTAHEEVHEGARCT</sequence>
<evidence type="ECO:0000256" key="1">
    <source>
        <dbReference type="SAM" id="MobiDB-lite"/>
    </source>
</evidence>
<proteinExistence type="predicted"/>
<protein>
    <submittedName>
        <fullName evidence="2">Uncharacterized protein</fullName>
    </submittedName>
</protein>
<dbReference type="Gramene" id="OGLUM09G07720.1">
    <property type="protein sequence ID" value="OGLUM09G07720.1"/>
    <property type="gene ID" value="OGLUM09G07720"/>
</dbReference>
<dbReference type="AlphaFoldDB" id="A0A0E0B1Z1"/>
<dbReference type="HOGENOM" id="CLU_2227369_0_0_1"/>
<keyword evidence="3" id="KW-1185">Reference proteome</keyword>
<feature type="region of interest" description="Disordered" evidence="1">
    <location>
        <begin position="23"/>
        <end position="59"/>
    </location>
</feature>
<dbReference type="Proteomes" id="UP000026961">
    <property type="component" value="Chromosome 9"/>
</dbReference>
<organism evidence="2">
    <name type="scientific">Oryza glumipatula</name>
    <dbReference type="NCBI Taxonomy" id="40148"/>
    <lineage>
        <taxon>Eukaryota</taxon>
        <taxon>Viridiplantae</taxon>
        <taxon>Streptophyta</taxon>
        <taxon>Embryophyta</taxon>
        <taxon>Tracheophyta</taxon>
        <taxon>Spermatophyta</taxon>
        <taxon>Magnoliopsida</taxon>
        <taxon>Liliopsida</taxon>
        <taxon>Poales</taxon>
        <taxon>Poaceae</taxon>
        <taxon>BOP clade</taxon>
        <taxon>Oryzoideae</taxon>
        <taxon>Oryzeae</taxon>
        <taxon>Oryzinae</taxon>
        <taxon>Oryza</taxon>
    </lineage>
</organism>